<organism evidence="2 3">
    <name type="scientific">Cinchona calisaya</name>
    <dbReference type="NCBI Taxonomy" id="153742"/>
    <lineage>
        <taxon>Eukaryota</taxon>
        <taxon>Viridiplantae</taxon>
        <taxon>Streptophyta</taxon>
        <taxon>Embryophyta</taxon>
        <taxon>Tracheophyta</taxon>
        <taxon>Spermatophyta</taxon>
        <taxon>Magnoliopsida</taxon>
        <taxon>eudicotyledons</taxon>
        <taxon>Gunneridae</taxon>
        <taxon>Pentapetalae</taxon>
        <taxon>asterids</taxon>
        <taxon>lamiids</taxon>
        <taxon>Gentianales</taxon>
        <taxon>Rubiaceae</taxon>
        <taxon>Cinchonoideae</taxon>
        <taxon>Cinchoneae</taxon>
        <taxon>Cinchona</taxon>
    </lineage>
</organism>
<accession>A0ABD2Y7I4</accession>
<dbReference type="AlphaFoldDB" id="A0ABD2Y7I4"/>
<gene>
    <name evidence="2" type="ORF">ACH5RR_037125</name>
</gene>
<dbReference type="Proteomes" id="UP001630127">
    <property type="component" value="Unassembled WGS sequence"/>
</dbReference>
<evidence type="ECO:0000256" key="1">
    <source>
        <dbReference type="SAM" id="MobiDB-lite"/>
    </source>
</evidence>
<keyword evidence="3" id="KW-1185">Reference proteome</keyword>
<feature type="region of interest" description="Disordered" evidence="1">
    <location>
        <begin position="1"/>
        <end position="29"/>
    </location>
</feature>
<proteinExistence type="predicted"/>
<evidence type="ECO:0000313" key="3">
    <source>
        <dbReference type="Proteomes" id="UP001630127"/>
    </source>
</evidence>
<sequence length="97" mass="10350">MKMAKESVAQPKQQWLPKKTPAANSGGSDLVAHEKKAIPTYSQARVVKYGVSGEDIAGVAGNKVDVIGRVNAQMCVHVAHINWHGACIRGGYAPMHT</sequence>
<comment type="caution">
    <text evidence="2">The sequence shown here is derived from an EMBL/GenBank/DDBJ whole genome shotgun (WGS) entry which is preliminary data.</text>
</comment>
<reference evidence="2 3" key="1">
    <citation type="submission" date="2024-11" db="EMBL/GenBank/DDBJ databases">
        <title>A near-complete genome assembly of Cinchona calisaya.</title>
        <authorList>
            <person name="Lian D.C."/>
            <person name="Zhao X.W."/>
            <person name="Wei L."/>
        </authorList>
    </citation>
    <scope>NUCLEOTIDE SEQUENCE [LARGE SCALE GENOMIC DNA]</scope>
    <source>
        <tissue evidence="2">Nenye</tissue>
    </source>
</reference>
<name>A0ABD2Y7I4_9GENT</name>
<protein>
    <submittedName>
        <fullName evidence="2">Uncharacterized protein</fullName>
    </submittedName>
</protein>
<dbReference type="EMBL" id="JBJUIK010000015">
    <property type="protein sequence ID" value="KAL3502676.1"/>
    <property type="molecule type" value="Genomic_DNA"/>
</dbReference>
<evidence type="ECO:0000313" key="2">
    <source>
        <dbReference type="EMBL" id="KAL3502676.1"/>
    </source>
</evidence>